<dbReference type="EMBL" id="LT618793">
    <property type="protein sequence ID" value="SCQ75149.1"/>
    <property type="molecule type" value="Genomic_DNA"/>
</dbReference>
<keyword evidence="5" id="KW-0732">Signal</keyword>
<dbReference type="Pfam" id="PF00394">
    <property type="entry name" value="Cu-oxidase"/>
    <property type="match status" value="1"/>
</dbReference>
<keyword evidence="1" id="KW-0479">Metal-binding</keyword>
<dbReference type="Proteomes" id="UP000250080">
    <property type="component" value="Chromosome I"/>
</dbReference>
<dbReference type="InterPro" id="IPR034279">
    <property type="entry name" value="CuRO_3_CopA"/>
</dbReference>
<evidence type="ECO:0000256" key="5">
    <source>
        <dbReference type="SAM" id="SignalP"/>
    </source>
</evidence>
<keyword evidence="3" id="KW-0186">Copper</keyword>
<proteinExistence type="predicted"/>
<dbReference type="InterPro" id="IPR008972">
    <property type="entry name" value="Cupredoxin"/>
</dbReference>
<dbReference type="CDD" id="cd13870">
    <property type="entry name" value="CuRO_2_CopA_like_1"/>
    <property type="match status" value="1"/>
</dbReference>
<dbReference type="Gene3D" id="2.60.40.420">
    <property type="entry name" value="Cupredoxins - blue copper proteins"/>
    <property type="match status" value="3"/>
</dbReference>
<dbReference type="PROSITE" id="PS00080">
    <property type="entry name" value="MULTICOPPER_OXIDASE2"/>
    <property type="match status" value="1"/>
</dbReference>
<dbReference type="InterPro" id="IPR011706">
    <property type="entry name" value="Cu-oxidase_C"/>
</dbReference>
<dbReference type="AlphaFoldDB" id="A0A509MEN5"/>
<protein>
    <submittedName>
        <fullName evidence="9">Multicopper oxidase</fullName>
    </submittedName>
</protein>
<organism evidence="9 10">
    <name type="scientific">Propionibacterium freudenreichii</name>
    <dbReference type="NCBI Taxonomy" id="1744"/>
    <lineage>
        <taxon>Bacteria</taxon>
        <taxon>Bacillati</taxon>
        <taxon>Actinomycetota</taxon>
        <taxon>Actinomycetes</taxon>
        <taxon>Propionibacteriales</taxon>
        <taxon>Propionibacteriaceae</taxon>
        <taxon>Propionibacterium</taxon>
    </lineage>
</organism>
<dbReference type="InterPro" id="IPR011707">
    <property type="entry name" value="Cu-oxidase-like_N"/>
</dbReference>
<evidence type="ECO:0000259" key="7">
    <source>
        <dbReference type="Pfam" id="PF07731"/>
    </source>
</evidence>
<feature type="signal peptide" evidence="5">
    <location>
        <begin position="1"/>
        <end position="22"/>
    </location>
</feature>
<dbReference type="SUPFAM" id="SSF49503">
    <property type="entry name" value="Cupredoxins"/>
    <property type="match status" value="3"/>
</dbReference>
<evidence type="ECO:0000313" key="10">
    <source>
        <dbReference type="Proteomes" id="UP000250080"/>
    </source>
</evidence>
<feature type="domain" description="Plastocyanin-like" evidence="7">
    <location>
        <begin position="408"/>
        <end position="509"/>
    </location>
</feature>
<dbReference type="Pfam" id="PF07731">
    <property type="entry name" value="Cu-oxidase_2"/>
    <property type="match status" value="1"/>
</dbReference>
<dbReference type="CDD" id="cd13861">
    <property type="entry name" value="CuRO_1_CumA_like"/>
    <property type="match status" value="1"/>
</dbReference>
<dbReference type="PROSITE" id="PS51318">
    <property type="entry name" value="TAT"/>
    <property type="match status" value="1"/>
</dbReference>
<evidence type="ECO:0000256" key="3">
    <source>
        <dbReference type="ARBA" id="ARBA00023008"/>
    </source>
</evidence>
<dbReference type="InterPro" id="IPR033138">
    <property type="entry name" value="Cu_oxidase_CS"/>
</dbReference>
<keyword evidence="2" id="KW-0560">Oxidoreductase</keyword>
<evidence type="ECO:0000256" key="4">
    <source>
        <dbReference type="SAM" id="MobiDB-lite"/>
    </source>
</evidence>
<sequence>MKATRRSVLAGSMAVAGSWLLAACSANSPSNSVSQAFATPSALTPSPGQHVVTRTITASAFTADLGGVNVNTWGYGNTLPGPELRASAGDLLRITLDNQLPAPTTIHWHGIQIRNAADGVPGLTQDAVTQGTKFLYEFVAPDPGTYFFHSHQGVQLDRGLYAPLIIDDPAEPGGYDQEWVVTLDDWVDGTGRTPDQVFADLKSSGGDDSSSSSSQGMGGMGGMHGSGMGGMNGSSMGGMNGSSGSMMGDSPFGSVGDVAYPHYLINGAIPAAPRTFSAKPGQRVRIRLINAASDTLFKVALGGHTMSITHTDGYPVQPHDTRALYIGMGERYDVLVTLADGVFPLVAQPFGKQGQALALVRTGAGDAPSADVHPTELDADATRAGELTPTDAARLPAHDVDAHADVKLAGTMSPYVWTINGDVFGKNTPIGVSEGQRVQLDVTNSSMMSHPLHLHGHTFALPNGVRKDTVVVPPMTSTSLQLQASNPGAWAMHCHNIYHAEAGMMIALNYR</sequence>
<accession>A0A509MEN5</accession>
<dbReference type="PROSITE" id="PS51257">
    <property type="entry name" value="PROKAR_LIPOPROTEIN"/>
    <property type="match status" value="1"/>
</dbReference>
<dbReference type="InterPro" id="IPR001117">
    <property type="entry name" value="Cu-oxidase_2nd"/>
</dbReference>
<dbReference type="GO" id="GO:0016491">
    <property type="term" value="F:oxidoreductase activity"/>
    <property type="evidence" value="ECO:0007669"/>
    <property type="project" value="UniProtKB-KW"/>
</dbReference>
<feature type="chain" id="PRO_5039392643" evidence="5">
    <location>
        <begin position="23"/>
        <end position="511"/>
    </location>
</feature>
<feature type="domain" description="Plastocyanin-like" evidence="8">
    <location>
        <begin position="65"/>
        <end position="170"/>
    </location>
</feature>
<dbReference type="RefSeq" id="WP_085763842.1">
    <property type="nucleotide sequence ID" value="NZ_CP018002.1"/>
</dbReference>
<dbReference type="Pfam" id="PF07732">
    <property type="entry name" value="Cu-oxidase_3"/>
    <property type="match status" value="1"/>
</dbReference>
<name>A0A509MEN5_9ACTN</name>
<feature type="domain" description="Plastocyanin-like" evidence="6">
    <location>
        <begin position="262"/>
        <end position="355"/>
    </location>
</feature>
<feature type="compositionally biased region" description="Gly residues" evidence="4">
    <location>
        <begin position="216"/>
        <end position="241"/>
    </location>
</feature>
<dbReference type="InterPro" id="IPR045087">
    <property type="entry name" value="Cu-oxidase_fam"/>
</dbReference>
<dbReference type="CDD" id="cd13896">
    <property type="entry name" value="CuRO_3_CopA"/>
    <property type="match status" value="1"/>
</dbReference>
<feature type="compositionally biased region" description="Low complexity" evidence="4">
    <location>
        <begin position="203"/>
        <end position="215"/>
    </location>
</feature>
<dbReference type="GO" id="GO:0005507">
    <property type="term" value="F:copper ion binding"/>
    <property type="evidence" value="ECO:0007669"/>
    <property type="project" value="InterPro"/>
</dbReference>
<evidence type="ECO:0000313" key="9">
    <source>
        <dbReference type="EMBL" id="SCQ75149.1"/>
    </source>
</evidence>
<dbReference type="InterPro" id="IPR006311">
    <property type="entry name" value="TAT_signal"/>
</dbReference>
<dbReference type="PROSITE" id="PS00079">
    <property type="entry name" value="MULTICOPPER_OXIDASE1"/>
    <property type="match status" value="1"/>
</dbReference>
<gene>
    <name evidence="9" type="ORF">PFR_JS23_370</name>
</gene>
<dbReference type="InterPro" id="IPR002355">
    <property type="entry name" value="Cu_oxidase_Cu_BS"/>
</dbReference>
<dbReference type="PANTHER" id="PTHR11709">
    <property type="entry name" value="MULTI-COPPER OXIDASE"/>
    <property type="match status" value="1"/>
</dbReference>
<dbReference type="PANTHER" id="PTHR11709:SF394">
    <property type="entry name" value="FI03373P-RELATED"/>
    <property type="match status" value="1"/>
</dbReference>
<evidence type="ECO:0000259" key="6">
    <source>
        <dbReference type="Pfam" id="PF00394"/>
    </source>
</evidence>
<evidence type="ECO:0000259" key="8">
    <source>
        <dbReference type="Pfam" id="PF07732"/>
    </source>
</evidence>
<feature type="region of interest" description="Disordered" evidence="4">
    <location>
        <begin position="194"/>
        <end position="244"/>
    </location>
</feature>
<evidence type="ECO:0000256" key="2">
    <source>
        <dbReference type="ARBA" id="ARBA00023002"/>
    </source>
</evidence>
<reference evidence="9 10" key="1">
    <citation type="submission" date="2016-09" db="EMBL/GenBank/DDBJ databases">
        <authorList>
            <person name="Laine KS P."/>
        </authorList>
    </citation>
    <scope>NUCLEOTIDE SEQUENCE [LARGE SCALE GENOMIC DNA]</scope>
    <source>
        <strain evidence="9">PFRJS-23</strain>
    </source>
</reference>
<evidence type="ECO:0000256" key="1">
    <source>
        <dbReference type="ARBA" id="ARBA00022723"/>
    </source>
</evidence>